<feature type="transmembrane region" description="Helical" evidence="10">
    <location>
        <begin position="375"/>
        <end position="394"/>
    </location>
</feature>
<dbReference type="EMBL" id="CP015118">
    <property type="protein sequence ID" value="ARN21699.1"/>
    <property type="molecule type" value="Genomic_DNA"/>
</dbReference>
<keyword evidence="6 10" id="KW-1133">Transmembrane helix</keyword>
<dbReference type="PANTHER" id="PTHR32347">
    <property type="entry name" value="EFFLUX SYSTEM COMPONENT YKNX-RELATED"/>
    <property type="match status" value="1"/>
</dbReference>
<evidence type="ECO:0000256" key="5">
    <source>
        <dbReference type="ARBA" id="ARBA00022692"/>
    </source>
</evidence>
<feature type="transmembrane region" description="Helical" evidence="10">
    <location>
        <begin position="245"/>
        <end position="268"/>
    </location>
</feature>
<dbReference type="KEGG" id="rgu:A4W93_18350"/>
<evidence type="ECO:0000256" key="8">
    <source>
        <dbReference type="ARBA" id="ARBA00023136"/>
    </source>
</evidence>
<dbReference type="Proteomes" id="UP000193427">
    <property type="component" value="Chromosome"/>
</dbReference>
<dbReference type="OrthoDB" id="9759690at2"/>
<feature type="transmembrane region" description="Helical" evidence="10">
    <location>
        <begin position="349"/>
        <end position="369"/>
    </location>
</feature>
<sequence length="698" mass="76696">MDAAADRPTPPLREDLKLSETSPGHDGSPAWVIEDAVLNRFYRIGWFEFECLLRWGQPPGRICEQIAAETALQPDVDQVVGFGRFLASNQLVHPDAQATARLRSQSEGNPWLHGRWWLHHYLFFRIPLLRPQAVLQRLSAALDPVWRPATAWLVAALGLLGVILVLQQWDTFAAAVVESFSAEGLVSFAAALLVAKTLHELGHALVATRLGLRVAHMGVAFVVLWPMLYTDTGESWKLRSARQRLAVASAGILAELGLAGLATLGWALCDDGPLRNALLYLATTSWVLSLALNASPFMRFDGYFITSDLLDFPNLHERSSALARTALRRSLLGLDEPWPEAQPTGRRRALVAFAVTTWLYRLVLFAGIAVAVYLLFFKVLGIVLFVVEVLWFIVRPVWRELGHWWAARRAVPGSRRLAAGLLGLAALAFLAVPWRTQVDAVGVARSQQQTRVYAPFPGRLSDVRPAGDVTAGDTLVVLEDPDIDSRMRGNEAGQQGYEARLAGLIADPAGSAELAATRQRLIVEVEEVRAARTEMARLQLRAPATGRWLDVDPERQPGQWVGTRDLLGVLIDPTRWQVDAYVRQDEVHRLRPGDAVSFHAEGVATPLAGRVVSIGSTRVSELGHPMLATRFGGPLPVVARGESLQPDPPRFHVLVQLDTAPPGQRETRGRLRIDGAPRSLLGDGMTRLGAVLLRESGF</sequence>
<evidence type="ECO:0000256" key="4">
    <source>
        <dbReference type="ARBA" id="ARBA00007931"/>
    </source>
</evidence>
<evidence type="ECO:0000256" key="6">
    <source>
        <dbReference type="ARBA" id="ARBA00022989"/>
    </source>
</evidence>
<feature type="transmembrane region" description="Helical" evidence="10">
    <location>
        <begin position="145"/>
        <end position="166"/>
    </location>
</feature>
<evidence type="ECO:0000256" key="3">
    <source>
        <dbReference type="ARBA" id="ARBA00004196"/>
    </source>
</evidence>
<comment type="subcellular location">
    <subcellularLocation>
        <location evidence="3">Cell envelope</location>
    </subcellularLocation>
    <subcellularLocation>
        <location evidence="2">Membrane</location>
        <topology evidence="2">Multi-pass membrane protein</topology>
    </subcellularLocation>
</comment>
<proteinExistence type="inferred from homology"/>
<keyword evidence="5 10" id="KW-0812">Transmembrane</keyword>
<name>A0A1W6LBQ6_9BURK</name>
<organism evidence="11 12">
    <name type="scientific">Piscinibacter gummiphilus</name>
    <dbReference type="NCBI Taxonomy" id="946333"/>
    <lineage>
        <taxon>Bacteria</taxon>
        <taxon>Pseudomonadati</taxon>
        <taxon>Pseudomonadota</taxon>
        <taxon>Betaproteobacteria</taxon>
        <taxon>Burkholderiales</taxon>
        <taxon>Sphaerotilaceae</taxon>
        <taxon>Piscinibacter</taxon>
    </lineage>
</organism>
<keyword evidence="12" id="KW-1185">Reference proteome</keyword>
<protein>
    <submittedName>
        <fullName evidence="11">Peptidase M50</fullName>
    </submittedName>
</protein>
<dbReference type="STRING" id="946333.A4W93_18350"/>
<dbReference type="RefSeq" id="WP_085751994.1">
    <property type="nucleotide sequence ID" value="NZ_BSPR01000011.1"/>
</dbReference>
<dbReference type="PANTHER" id="PTHR32347:SF23">
    <property type="entry name" value="BLL5650 PROTEIN"/>
    <property type="match status" value="1"/>
</dbReference>
<feature type="transmembrane region" description="Helical" evidence="10">
    <location>
        <begin position="274"/>
        <end position="292"/>
    </location>
</feature>
<dbReference type="AlphaFoldDB" id="A0A1W6LBQ6"/>
<dbReference type="Pfam" id="PF02163">
    <property type="entry name" value="Peptidase_M50"/>
    <property type="match status" value="1"/>
</dbReference>
<evidence type="ECO:0000313" key="11">
    <source>
        <dbReference type="EMBL" id="ARN21699.1"/>
    </source>
</evidence>
<evidence type="ECO:0000256" key="2">
    <source>
        <dbReference type="ARBA" id="ARBA00004141"/>
    </source>
</evidence>
<feature type="region of interest" description="Disordered" evidence="9">
    <location>
        <begin position="1"/>
        <end position="26"/>
    </location>
</feature>
<reference evidence="11 12" key="1">
    <citation type="submission" date="2016-04" db="EMBL/GenBank/DDBJ databases">
        <title>Complete genome sequence of natural rubber-degrading, novel Gram-negative bacterium, Rhizobacter gummiphilus strain NS21.</title>
        <authorList>
            <person name="Tabata M."/>
            <person name="Kasai D."/>
            <person name="Fukuda M."/>
        </authorList>
    </citation>
    <scope>NUCLEOTIDE SEQUENCE [LARGE SCALE GENOMIC DNA]</scope>
    <source>
        <strain evidence="11 12">NS21</strain>
    </source>
</reference>
<evidence type="ECO:0000256" key="9">
    <source>
        <dbReference type="SAM" id="MobiDB-lite"/>
    </source>
</evidence>
<comment type="cofactor">
    <cofactor evidence="1">
        <name>Zn(2+)</name>
        <dbReference type="ChEBI" id="CHEBI:29105"/>
    </cofactor>
</comment>
<feature type="transmembrane region" description="Helical" evidence="10">
    <location>
        <begin position="201"/>
        <end position="225"/>
    </location>
</feature>
<keyword evidence="7" id="KW-0175">Coiled coil</keyword>
<dbReference type="InterPro" id="IPR008915">
    <property type="entry name" value="Peptidase_M50"/>
</dbReference>
<accession>A0A1W6LBQ6</accession>
<keyword evidence="8 10" id="KW-0472">Membrane</keyword>
<dbReference type="GO" id="GO:0016020">
    <property type="term" value="C:membrane"/>
    <property type="evidence" value="ECO:0007669"/>
    <property type="project" value="UniProtKB-SubCell"/>
</dbReference>
<evidence type="ECO:0000256" key="7">
    <source>
        <dbReference type="ARBA" id="ARBA00023054"/>
    </source>
</evidence>
<feature type="transmembrane region" description="Helical" evidence="10">
    <location>
        <begin position="415"/>
        <end position="434"/>
    </location>
</feature>
<comment type="similarity">
    <text evidence="4">Belongs to the peptidase M50B family.</text>
</comment>
<dbReference type="GO" id="GO:0030313">
    <property type="term" value="C:cell envelope"/>
    <property type="evidence" value="ECO:0007669"/>
    <property type="project" value="UniProtKB-SubCell"/>
</dbReference>
<evidence type="ECO:0000313" key="12">
    <source>
        <dbReference type="Proteomes" id="UP000193427"/>
    </source>
</evidence>
<dbReference type="GO" id="GO:0006508">
    <property type="term" value="P:proteolysis"/>
    <property type="evidence" value="ECO:0007669"/>
    <property type="project" value="InterPro"/>
</dbReference>
<feature type="transmembrane region" description="Helical" evidence="10">
    <location>
        <begin position="173"/>
        <end position="195"/>
    </location>
</feature>
<evidence type="ECO:0000256" key="1">
    <source>
        <dbReference type="ARBA" id="ARBA00001947"/>
    </source>
</evidence>
<gene>
    <name evidence="11" type="ORF">A4W93_18350</name>
</gene>
<dbReference type="InterPro" id="IPR050465">
    <property type="entry name" value="UPF0194_transport"/>
</dbReference>
<dbReference type="Gene3D" id="2.40.30.170">
    <property type="match status" value="1"/>
</dbReference>
<evidence type="ECO:0000256" key="10">
    <source>
        <dbReference type="SAM" id="Phobius"/>
    </source>
</evidence>